<proteinExistence type="predicted"/>
<organism evidence="1 2">
    <name type="scientific">Araneus ventricosus</name>
    <name type="common">Orbweaver spider</name>
    <name type="synonym">Epeira ventricosa</name>
    <dbReference type="NCBI Taxonomy" id="182803"/>
    <lineage>
        <taxon>Eukaryota</taxon>
        <taxon>Metazoa</taxon>
        <taxon>Ecdysozoa</taxon>
        <taxon>Arthropoda</taxon>
        <taxon>Chelicerata</taxon>
        <taxon>Arachnida</taxon>
        <taxon>Araneae</taxon>
        <taxon>Araneomorphae</taxon>
        <taxon>Entelegynae</taxon>
        <taxon>Araneoidea</taxon>
        <taxon>Araneidae</taxon>
        <taxon>Araneus</taxon>
    </lineage>
</organism>
<dbReference type="AlphaFoldDB" id="A0A4Y2DJI3"/>
<evidence type="ECO:0000313" key="2">
    <source>
        <dbReference type="Proteomes" id="UP000499080"/>
    </source>
</evidence>
<reference evidence="1 2" key="1">
    <citation type="journal article" date="2019" name="Sci. Rep.">
        <title>Orb-weaving spider Araneus ventricosus genome elucidates the spidroin gene catalogue.</title>
        <authorList>
            <person name="Kono N."/>
            <person name="Nakamura H."/>
            <person name="Ohtoshi R."/>
            <person name="Moran D.A.P."/>
            <person name="Shinohara A."/>
            <person name="Yoshida Y."/>
            <person name="Fujiwara M."/>
            <person name="Mori M."/>
            <person name="Tomita M."/>
            <person name="Arakawa K."/>
        </authorList>
    </citation>
    <scope>NUCLEOTIDE SEQUENCE [LARGE SCALE GENOMIC DNA]</scope>
</reference>
<dbReference type="EMBL" id="BGPR01243206">
    <property type="protein sequence ID" value="GBM16953.1"/>
    <property type="molecule type" value="Genomic_DNA"/>
</dbReference>
<dbReference type="OrthoDB" id="6343110at2759"/>
<evidence type="ECO:0000313" key="1">
    <source>
        <dbReference type="EMBL" id="GBM16953.1"/>
    </source>
</evidence>
<accession>A0A4Y2DJI3</accession>
<keyword evidence="2" id="KW-1185">Reference proteome</keyword>
<name>A0A4Y2DJI3_ARAVE</name>
<comment type="caution">
    <text evidence="1">The sequence shown here is derived from an EMBL/GenBank/DDBJ whole genome shotgun (WGS) entry which is preliminary data.</text>
</comment>
<protein>
    <submittedName>
        <fullName evidence="1">Uncharacterized protein</fullName>
    </submittedName>
</protein>
<dbReference type="Proteomes" id="UP000499080">
    <property type="component" value="Unassembled WGS sequence"/>
</dbReference>
<feature type="non-terminal residue" evidence="1">
    <location>
        <position position="1"/>
    </location>
</feature>
<gene>
    <name evidence="1" type="ORF">AVEN_131678_1</name>
</gene>
<sequence>ALFIHESYKTDFDQDSAMKVLVDGLNGIRSLLNAYYALPVLNRKSLLNVTSSHCIKEPVAGKLAHLMQLKQNTI</sequence>